<name>A0A328XH21_9GAMM</name>
<dbReference type="Proteomes" id="UP000249700">
    <property type="component" value="Unassembled WGS sequence"/>
</dbReference>
<sequence length="243" mass="26818">MTERMRATQALMTRAVTTLSVRALQVRTPQSNAMQLKTLPLRKMQEKTQKLRALKVRTLALITLAGGLSTPAMALMYNQQGIEAAGHWASMTLVLGEERTYRASNSYDMPGTAFSVDFTPPECRPRLELRVDMGEVASRDETVSADAALRVDRFTPHAGPTTLAKERGDNGAYVSFTNAAPFRLLHELHVGDTLRLQIENGTEPWYLTFQLPGAAIALDRAARQCHEAATPNDDAEQPPSAYF</sequence>
<dbReference type="AlphaFoldDB" id="A0A328XH21"/>
<evidence type="ECO:0000313" key="2">
    <source>
        <dbReference type="Proteomes" id="UP000249700"/>
    </source>
</evidence>
<proteinExistence type="predicted"/>
<protein>
    <submittedName>
        <fullName evidence="1">Uncharacterized protein</fullName>
    </submittedName>
</protein>
<accession>A0A328XH21</accession>
<comment type="caution">
    <text evidence="1">The sequence shown here is derived from an EMBL/GenBank/DDBJ whole genome shotgun (WGS) entry which is preliminary data.</text>
</comment>
<evidence type="ECO:0000313" key="1">
    <source>
        <dbReference type="EMBL" id="RAR57674.1"/>
    </source>
</evidence>
<dbReference type="EMBL" id="QLSX01000014">
    <property type="protein sequence ID" value="RAR57674.1"/>
    <property type="molecule type" value="Genomic_DNA"/>
</dbReference>
<gene>
    <name evidence="1" type="ORF">BCL93_11439</name>
</gene>
<organism evidence="1 2">
    <name type="scientific">Onishia taeanensis</name>
    <dbReference type="NCBI Taxonomy" id="284577"/>
    <lineage>
        <taxon>Bacteria</taxon>
        <taxon>Pseudomonadati</taxon>
        <taxon>Pseudomonadota</taxon>
        <taxon>Gammaproteobacteria</taxon>
        <taxon>Oceanospirillales</taxon>
        <taxon>Halomonadaceae</taxon>
        <taxon>Onishia</taxon>
    </lineage>
</organism>
<reference evidence="1 2" key="1">
    <citation type="submission" date="2018-06" db="EMBL/GenBank/DDBJ databases">
        <title>Comparative analysis of microorganisms from saline springs in Andes Mountain Range, Colombia.</title>
        <authorList>
            <person name="Rubin E."/>
        </authorList>
    </citation>
    <scope>NUCLEOTIDE SEQUENCE [LARGE SCALE GENOMIC DNA]</scope>
    <source>
        <strain evidence="1 2">USBA-857</strain>
    </source>
</reference>